<dbReference type="EMBL" id="POUT01000007">
    <property type="protein sequence ID" value="PNG08961.1"/>
    <property type="molecule type" value="Genomic_DNA"/>
</dbReference>
<evidence type="ECO:0000313" key="3">
    <source>
        <dbReference type="Proteomes" id="UP000236023"/>
    </source>
</evidence>
<keyword evidence="1" id="KW-0812">Transmembrane</keyword>
<dbReference type="AlphaFoldDB" id="A0A2N8T2I5"/>
<comment type="caution">
    <text evidence="2">The sequence shown here is derived from an EMBL/GenBank/DDBJ whole genome shotgun (WGS) entry which is preliminary data.</text>
</comment>
<feature type="transmembrane region" description="Helical" evidence="1">
    <location>
        <begin position="174"/>
        <end position="192"/>
    </location>
</feature>
<evidence type="ECO:0000313" key="2">
    <source>
        <dbReference type="EMBL" id="PNG08961.1"/>
    </source>
</evidence>
<accession>A0A2N8T2I5</accession>
<organism evidence="2 3">
    <name type="scientific">Stutzerimonas stutzeri</name>
    <name type="common">Pseudomonas stutzeri</name>
    <dbReference type="NCBI Taxonomy" id="316"/>
    <lineage>
        <taxon>Bacteria</taxon>
        <taxon>Pseudomonadati</taxon>
        <taxon>Pseudomonadota</taxon>
        <taxon>Gammaproteobacteria</taxon>
        <taxon>Pseudomonadales</taxon>
        <taxon>Pseudomonadaceae</taxon>
        <taxon>Stutzerimonas</taxon>
    </lineage>
</organism>
<keyword evidence="1" id="KW-1133">Transmembrane helix</keyword>
<name>A0A2N8T2I5_STUST</name>
<reference evidence="2 3" key="1">
    <citation type="submission" date="2018-01" db="EMBL/GenBank/DDBJ databases">
        <title>Denitrification phenotypes of diverse strains of Pseudomonas stutzeri.</title>
        <authorList>
            <person name="Milligan D.A."/>
            <person name="Bergaust L."/>
            <person name="Bakken L.R."/>
            <person name="Frostegard A."/>
        </authorList>
    </citation>
    <scope>NUCLEOTIDE SEQUENCE [LARGE SCALE GENOMIC DNA]</scope>
    <source>
        <strain evidence="2 3">24a75</strain>
    </source>
</reference>
<proteinExistence type="predicted"/>
<evidence type="ECO:0000256" key="1">
    <source>
        <dbReference type="SAM" id="Phobius"/>
    </source>
</evidence>
<feature type="transmembrane region" description="Helical" evidence="1">
    <location>
        <begin position="35"/>
        <end position="61"/>
    </location>
</feature>
<sequence length="206" mass="21494">MDLLQTLLLALGAGAGALRVGRARRHYGEAEQPALFGALLGFVLLAASGAVGVAGFAGMAVQEAQQWLERASLLLGLPLIALAMLTLARGWAWSRPNWGRVVLGLCVCFELARQLGWSAPYALGLLLASALLVLYAGLLQWPARLPGVAGLGAAILLLAGTPMDGTPLENPLNAYRPLLLALASPLLAWLLLRLPNSAHGKLGRAA</sequence>
<feature type="transmembrane region" description="Helical" evidence="1">
    <location>
        <begin position="73"/>
        <end position="92"/>
    </location>
</feature>
<feature type="transmembrane region" description="Helical" evidence="1">
    <location>
        <begin position="145"/>
        <end position="162"/>
    </location>
</feature>
<gene>
    <name evidence="2" type="ORF">CXK94_13115</name>
</gene>
<dbReference type="Proteomes" id="UP000236023">
    <property type="component" value="Unassembled WGS sequence"/>
</dbReference>
<feature type="transmembrane region" description="Helical" evidence="1">
    <location>
        <begin position="119"/>
        <end position="138"/>
    </location>
</feature>
<protein>
    <submittedName>
        <fullName evidence="2">Uncharacterized protein</fullName>
    </submittedName>
</protein>
<keyword evidence="1" id="KW-0472">Membrane</keyword>
<dbReference type="RefSeq" id="WP_102894666.1">
    <property type="nucleotide sequence ID" value="NZ_JAMOHU010000048.1"/>
</dbReference>